<dbReference type="InterPro" id="IPR032697">
    <property type="entry name" value="SQ_cyclase_N"/>
</dbReference>
<keyword evidence="2" id="KW-0444">Lipid biosynthesis</keyword>
<dbReference type="EMBL" id="JACBAE010001309">
    <property type="protein sequence ID" value="KAF7166061.1"/>
    <property type="molecule type" value="Genomic_DNA"/>
</dbReference>
<dbReference type="AlphaFoldDB" id="A0A8H6Q3Z0"/>
<evidence type="ECO:0000256" key="1">
    <source>
        <dbReference type="ARBA" id="ARBA00009755"/>
    </source>
</evidence>
<dbReference type="EC" id="5.4.99.-" evidence="9"/>
<dbReference type="CDD" id="cd02892">
    <property type="entry name" value="SQCY_1"/>
    <property type="match status" value="1"/>
</dbReference>
<dbReference type="InterPro" id="IPR008930">
    <property type="entry name" value="Terpenoid_cyclase/PrenylTrfase"/>
</dbReference>
<evidence type="ECO:0000256" key="8">
    <source>
        <dbReference type="ARBA" id="ARBA00052956"/>
    </source>
</evidence>
<keyword evidence="6" id="KW-0443">Lipid metabolism</keyword>
<gene>
    <name evidence="13" type="ORF">CNMCM5623_009976</name>
</gene>
<dbReference type="OrthoDB" id="21502at2759"/>
<evidence type="ECO:0000256" key="2">
    <source>
        <dbReference type="ARBA" id="ARBA00022516"/>
    </source>
</evidence>
<keyword evidence="3" id="KW-0677">Repeat</keyword>
<dbReference type="Gene3D" id="6.20.120.20">
    <property type="match status" value="1"/>
</dbReference>
<evidence type="ECO:0000259" key="12">
    <source>
        <dbReference type="Pfam" id="PF13249"/>
    </source>
</evidence>
<evidence type="ECO:0000256" key="5">
    <source>
        <dbReference type="ARBA" id="ARBA00023026"/>
    </source>
</evidence>
<dbReference type="GO" id="GO:0016104">
    <property type="term" value="P:triterpenoid biosynthetic process"/>
    <property type="evidence" value="ECO:0007669"/>
    <property type="project" value="InterPro"/>
</dbReference>
<feature type="region of interest" description="Disordered" evidence="10">
    <location>
        <begin position="795"/>
        <end position="881"/>
    </location>
</feature>
<evidence type="ECO:0000256" key="10">
    <source>
        <dbReference type="SAM" id="MobiDB-lite"/>
    </source>
</evidence>
<evidence type="ECO:0000256" key="7">
    <source>
        <dbReference type="ARBA" id="ARBA00023235"/>
    </source>
</evidence>
<feature type="domain" description="Squalene cyclase N-terminal" evidence="12">
    <location>
        <begin position="91"/>
        <end position="361"/>
    </location>
</feature>
<protein>
    <recommendedName>
        <fullName evidence="9">Terpene cyclase/mutase family member</fullName>
        <ecNumber evidence="9">5.4.99.-</ecNumber>
    </recommendedName>
</protein>
<dbReference type="SUPFAM" id="SSF48239">
    <property type="entry name" value="Terpenoid cyclases/Protein prenyltransferases"/>
    <property type="match status" value="2"/>
</dbReference>
<dbReference type="GO" id="GO:0005811">
    <property type="term" value="C:lipid droplet"/>
    <property type="evidence" value="ECO:0007669"/>
    <property type="project" value="InterPro"/>
</dbReference>
<comment type="caution">
    <text evidence="13">The sequence shown here is derived from an EMBL/GenBank/DDBJ whole genome shotgun (WGS) entry which is preliminary data.</text>
</comment>
<evidence type="ECO:0000256" key="6">
    <source>
        <dbReference type="ARBA" id="ARBA00023098"/>
    </source>
</evidence>
<organism evidence="13 14">
    <name type="scientific">Aspergillus felis</name>
    <dbReference type="NCBI Taxonomy" id="1287682"/>
    <lineage>
        <taxon>Eukaryota</taxon>
        <taxon>Fungi</taxon>
        <taxon>Dikarya</taxon>
        <taxon>Ascomycota</taxon>
        <taxon>Pezizomycotina</taxon>
        <taxon>Eurotiomycetes</taxon>
        <taxon>Eurotiomycetidae</taxon>
        <taxon>Eurotiales</taxon>
        <taxon>Aspergillaceae</taxon>
        <taxon>Aspergillus</taxon>
        <taxon>Aspergillus subgen. Fumigati</taxon>
    </lineage>
</organism>
<dbReference type="Pfam" id="PF13249">
    <property type="entry name" value="SQHop_cyclase_N"/>
    <property type="match status" value="1"/>
</dbReference>
<dbReference type="NCBIfam" id="TIGR01787">
    <property type="entry name" value="squalene_cyclas"/>
    <property type="match status" value="1"/>
</dbReference>
<keyword evidence="5" id="KW-0843">Virulence</keyword>
<sequence>MATDGSMPATVIGKAEFSNTKAASEFGTDLSRWRLNVDNGRHMWEYLESEDDARKRPQSFLEKYWLGLPYELPARPRATRALEAVENGWEFFKHLQTADGHWGCNDDGPLFVTSGMVIARYIVGIPIDSHMKQEMCRYLLNVVNEDGGWGLFIQSPSTVFGTVMNYCMLRILGLGPDHPAMARARNTLLRLGSARATPTWGKFWLCVLGVYEWEGMIPLPPEPLLLPASLPFNPGKWWVHTRHVYISMSYLYGHRFSMPSNNLVQALRDELYDIPYEQINWPAQRTNVSAADRLTDATWIQRSFTSALATYETWKVPFLRRRALNEALFQIETETQNTHYLCIAPVSFASNMLVLYHAHGRDSHWIRGMRDRFIDPMWLCREGLAASGTNGTSLWDTALTVQATIDAGLAAQPQNQAILRKALEFIDNSQIREDPLGVHHVYRQPTRGAWPFSTRDQSYAVSDTTAEAVKVVVLLQRIEGFPSRISDERLQQAVDLILGMENAGGGFSAYEPVRGPKFLELLNITELYENVMTDNLYPECTSSVIMSLTTFTREYPTYRTRDIQACISRSVDYLLRSQYPNGGWFASWGVCFTYATMFALQGLACVGRDESNCAACQRACSFLLQHQNSDGGWGESLDTVRFKQYLPHPDGSQVTNTAYAVIGLLAARCGNHEAVRRGVAYLMREQKDTGEWLPGALEGVFAPPGGMRYPNYKFHFTLMALGRLEIAAVRFQLELDSPELGPNATLLLVYVVRHSLAGNLQDSLNEFFAGHPDRLTDFLSLIGAAVRHEGLLTPAESPATTLEERPIDGPEINASDEQTSWVNDGTREVTTTSRDPGINTPSFDALDQRRTPPCAPAKNNGRATHKRKRTTKLTDAGRRSS</sequence>
<feature type="domain" description="Squalene cyclase C-terminal" evidence="11">
    <location>
        <begin position="394"/>
        <end position="724"/>
    </location>
</feature>
<keyword evidence="7 9" id="KW-0413">Isomerase</keyword>
<proteinExistence type="inferred from homology"/>
<dbReference type="Proteomes" id="UP000654922">
    <property type="component" value="Unassembled WGS sequence"/>
</dbReference>
<dbReference type="Pfam" id="PF13243">
    <property type="entry name" value="SQHop_cyclase_C"/>
    <property type="match status" value="1"/>
</dbReference>
<comment type="similarity">
    <text evidence="1 9">Belongs to the terpene cyclase/mutase family.</text>
</comment>
<accession>A0A8H6Q3Z0</accession>
<dbReference type="FunFam" id="1.50.10.20:FF:000003">
    <property type="entry name" value="Terpene cyclase/mutase family member"/>
    <property type="match status" value="1"/>
</dbReference>
<evidence type="ECO:0000259" key="11">
    <source>
        <dbReference type="Pfam" id="PF13243"/>
    </source>
</evidence>
<dbReference type="FunFam" id="1.50.10.20:FF:000002">
    <property type="entry name" value="Terpene cyclase/mutase family member"/>
    <property type="match status" value="1"/>
</dbReference>
<keyword evidence="4" id="KW-0752">Steroid biosynthesis</keyword>
<evidence type="ECO:0000313" key="14">
    <source>
        <dbReference type="Proteomes" id="UP000654922"/>
    </source>
</evidence>
<dbReference type="PANTHER" id="PTHR11764">
    <property type="entry name" value="TERPENE CYCLASE/MUTASE FAMILY MEMBER"/>
    <property type="match status" value="1"/>
</dbReference>
<evidence type="ECO:0000313" key="13">
    <source>
        <dbReference type="EMBL" id="KAF7166061.1"/>
    </source>
</evidence>
<dbReference type="Gene3D" id="1.50.10.20">
    <property type="match status" value="2"/>
</dbReference>
<dbReference type="SFLD" id="SFLDG01016">
    <property type="entry name" value="Prenyltransferase_Like_2"/>
    <property type="match status" value="1"/>
</dbReference>
<evidence type="ECO:0000256" key="3">
    <source>
        <dbReference type="ARBA" id="ARBA00022737"/>
    </source>
</evidence>
<name>A0A8H6Q3Z0_9EURO</name>
<evidence type="ECO:0000256" key="9">
    <source>
        <dbReference type="RuleBase" id="RU362003"/>
    </source>
</evidence>
<feature type="compositionally biased region" description="Polar residues" evidence="10">
    <location>
        <begin position="815"/>
        <end position="842"/>
    </location>
</feature>
<reference evidence="13" key="1">
    <citation type="submission" date="2020-06" db="EMBL/GenBank/DDBJ databases">
        <title>Draft genome sequences of strains closely related to Aspergillus parafelis and Aspergillus hiratsukae.</title>
        <authorList>
            <person name="Dos Santos R.A.C."/>
            <person name="Rivero-Menendez O."/>
            <person name="Steenwyk J.L."/>
            <person name="Mead M.E."/>
            <person name="Goldman G.H."/>
            <person name="Alastruey-Izquierdo A."/>
            <person name="Rokas A."/>
        </authorList>
    </citation>
    <scope>NUCLEOTIDE SEQUENCE</scope>
    <source>
        <strain evidence="13">CNM-CM5623</strain>
    </source>
</reference>
<evidence type="ECO:0000256" key="4">
    <source>
        <dbReference type="ARBA" id="ARBA00022955"/>
    </source>
</evidence>
<dbReference type="GO" id="GO:0000250">
    <property type="term" value="F:lanosterol synthase activity"/>
    <property type="evidence" value="ECO:0007669"/>
    <property type="project" value="TreeGrafter"/>
</dbReference>
<dbReference type="PANTHER" id="PTHR11764:SF20">
    <property type="entry name" value="LANOSTEROL SYNTHASE"/>
    <property type="match status" value="1"/>
</dbReference>
<dbReference type="GO" id="GO:0006696">
    <property type="term" value="P:ergosterol biosynthetic process"/>
    <property type="evidence" value="ECO:0007669"/>
    <property type="project" value="TreeGrafter"/>
</dbReference>
<dbReference type="InterPro" id="IPR018333">
    <property type="entry name" value="Squalene_cyclase"/>
</dbReference>
<comment type="catalytic activity">
    <reaction evidence="8">
        <text>(S)-2,3-epoxysqualene = (17Z)-protosta-17(20),24-dien-3beta-ol</text>
        <dbReference type="Rhea" id="RHEA:30987"/>
        <dbReference type="ChEBI" id="CHEBI:15441"/>
        <dbReference type="ChEBI" id="CHEBI:62457"/>
        <dbReference type="EC" id="5.4.99.32"/>
    </reaction>
</comment>
<dbReference type="InterPro" id="IPR032696">
    <property type="entry name" value="SQ_cyclase_C"/>
</dbReference>